<evidence type="ECO:0000256" key="3">
    <source>
        <dbReference type="ARBA" id="ARBA00022801"/>
    </source>
</evidence>
<evidence type="ECO:0000256" key="5">
    <source>
        <dbReference type="ARBA" id="ARBA00023049"/>
    </source>
</evidence>
<dbReference type="InterPro" id="IPR001915">
    <property type="entry name" value="Peptidase_M48"/>
</dbReference>
<evidence type="ECO:0000256" key="2">
    <source>
        <dbReference type="ARBA" id="ARBA00022723"/>
    </source>
</evidence>
<keyword evidence="5 6" id="KW-0482">Metalloprotease</keyword>
<dbReference type="RefSeq" id="WP_221596624.1">
    <property type="nucleotide sequence ID" value="NZ_JAIGNQ010000001.1"/>
</dbReference>
<dbReference type="PANTHER" id="PTHR22726:SF1">
    <property type="entry name" value="METALLOENDOPEPTIDASE OMA1, MITOCHONDRIAL"/>
    <property type="match status" value="1"/>
</dbReference>
<keyword evidence="9" id="KW-1185">Reference proteome</keyword>
<reference evidence="8 9" key="1">
    <citation type="submission" date="2021-08" db="EMBL/GenBank/DDBJ databases">
        <title>Comparative Genomics Analysis of the Genus Qipengyuania Reveals Extensive Genetic Diversity and Metabolic Versatility, Including the Description of Fifteen Novel Species.</title>
        <authorList>
            <person name="Liu Y."/>
        </authorList>
    </citation>
    <scope>NUCLEOTIDE SEQUENCE [LARGE SCALE GENOMIC DNA]</scope>
    <source>
        <strain evidence="8 9">GH25</strain>
    </source>
</reference>
<evidence type="ECO:0000256" key="1">
    <source>
        <dbReference type="ARBA" id="ARBA00022670"/>
    </source>
</evidence>
<evidence type="ECO:0000256" key="6">
    <source>
        <dbReference type="RuleBase" id="RU003983"/>
    </source>
</evidence>
<keyword evidence="3 6" id="KW-0378">Hydrolase</keyword>
<dbReference type="InterPro" id="IPR051156">
    <property type="entry name" value="Mito/Outer_Membr_Metalloprot"/>
</dbReference>
<comment type="caution">
    <text evidence="8">The sequence shown here is derived from an EMBL/GenBank/DDBJ whole genome shotgun (WGS) entry which is preliminary data.</text>
</comment>
<keyword evidence="4 6" id="KW-0862">Zinc</keyword>
<comment type="cofactor">
    <cofactor evidence="6">
        <name>Zn(2+)</name>
        <dbReference type="ChEBI" id="CHEBI:29105"/>
    </cofactor>
    <text evidence="6">Binds 1 zinc ion per subunit.</text>
</comment>
<keyword evidence="2" id="KW-0479">Metal-binding</keyword>
<dbReference type="Pfam" id="PF01435">
    <property type="entry name" value="Peptidase_M48"/>
    <property type="match status" value="1"/>
</dbReference>
<comment type="similarity">
    <text evidence="6">Belongs to the peptidase M48 family.</text>
</comment>
<proteinExistence type="inferred from homology"/>
<dbReference type="Gene3D" id="3.30.2010.10">
    <property type="entry name" value="Metalloproteases ('zincins'), catalytic domain"/>
    <property type="match status" value="1"/>
</dbReference>
<keyword evidence="1 6" id="KW-0645">Protease</keyword>
<dbReference type="Proteomes" id="UP000776651">
    <property type="component" value="Unassembled WGS sequence"/>
</dbReference>
<name>A0ABS7JB41_9SPHN</name>
<protein>
    <submittedName>
        <fullName evidence="8">M48 family metallopeptidase</fullName>
    </submittedName>
</protein>
<evidence type="ECO:0000259" key="7">
    <source>
        <dbReference type="Pfam" id="PF01435"/>
    </source>
</evidence>
<dbReference type="CDD" id="cd07332">
    <property type="entry name" value="M48C_Oma1_like"/>
    <property type="match status" value="1"/>
</dbReference>
<dbReference type="PANTHER" id="PTHR22726">
    <property type="entry name" value="METALLOENDOPEPTIDASE OMA1"/>
    <property type="match status" value="1"/>
</dbReference>
<evidence type="ECO:0000313" key="8">
    <source>
        <dbReference type="EMBL" id="MBX7487227.1"/>
    </source>
</evidence>
<evidence type="ECO:0000256" key="4">
    <source>
        <dbReference type="ARBA" id="ARBA00022833"/>
    </source>
</evidence>
<evidence type="ECO:0000313" key="9">
    <source>
        <dbReference type="Proteomes" id="UP000776651"/>
    </source>
</evidence>
<gene>
    <name evidence="8" type="ORF">K3177_01740</name>
</gene>
<feature type="domain" description="Peptidase M48" evidence="7">
    <location>
        <begin position="186"/>
        <end position="337"/>
    </location>
</feature>
<dbReference type="EMBL" id="JAIGNQ010000001">
    <property type="protein sequence ID" value="MBX7487227.1"/>
    <property type="molecule type" value="Genomic_DNA"/>
</dbReference>
<organism evidence="8 9">
    <name type="scientific">Qipengyuania pacifica</name>
    <dbReference type="NCBI Taxonomy" id="2860199"/>
    <lineage>
        <taxon>Bacteria</taxon>
        <taxon>Pseudomonadati</taxon>
        <taxon>Pseudomonadota</taxon>
        <taxon>Alphaproteobacteria</taxon>
        <taxon>Sphingomonadales</taxon>
        <taxon>Erythrobacteraceae</taxon>
        <taxon>Qipengyuania</taxon>
    </lineage>
</organism>
<accession>A0ABS7JB41</accession>
<sequence length="374" mass="40235">MAKACSTLSTWARSEPMDDAFEVPAEWYDGTNALRHSGVLRWDGRGGLSLQASSSRVDLNAADLRFGDTRTDRTLYRRESVPDFRLVLPNDLPPGLASQLPGKSEYGAWVDKLGLGKAAAIFTVVSVAAVALFMTAPDWLGPRIPASWERNIGEAMVGDFGGRICHTPEGDAALAKLLGKVDPAREKVRAGIANMDMVNAIALPGGQVLLFDGLVQQAESPEELAGVLAHEVGHVRERHVMTALLRQFGLSVLLAGADSGLTNGAVGLASMGYSRDAEREADDYARVRMAQSDISPLGAASFFERMAKEHGDEDNSPALLGWIASHPSSNERAKAYRDAAGGRTAYPPAITDDEFEALKIMCADDPDVEEFEFF</sequence>